<dbReference type="Proteomes" id="UP000182124">
    <property type="component" value="Unassembled WGS sequence"/>
</dbReference>
<evidence type="ECO:0000313" key="2">
    <source>
        <dbReference type="Proteomes" id="UP000182124"/>
    </source>
</evidence>
<sequence length="78" mass="9602">MKINEIIDELENYPNKGFQLTKRKGMLTSTWLIYKKGDFYYYFDINEKIEFIKKYKYSKEEILNELEHSSFMIEEIID</sequence>
<organism evidence="1 2">
    <name type="scientific">Flavobacterium saliperosum</name>
    <dbReference type="NCBI Taxonomy" id="329186"/>
    <lineage>
        <taxon>Bacteria</taxon>
        <taxon>Pseudomonadati</taxon>
        <taxon>Bacteroidota</taxon>
        <taxon>Flavobacteriia</taxon>
        <taxon>Flavobacteriales</taxon>
        <taxon>Flavobacteriaceae</taxon>
        <taxon>Flavobacterium</taxon>
    </lineage>
</organism>
<proteinExistence type="predicted"/>
<accession>A0A1G4W5A1</accession>
<dbReference type="EMBL" id="FMTY01000007">
    <property type="protein sequence ID" value="SCX16973.1"/>
    <property type="molecule type" value="Genomic_DNA"/>
</dbReference>
<dbReference type="RefSeq" id="WP_023577678.1">
    <property type="nucleotide sequence ID" value="NZ_FMTY01000007.1"/>
</dbReference>
<protein>
    <submittedName>
        <fullName evidence="1">Uncharacterized protein</fullName>
    </submittedName>
</protein>
<evidence type="ECO:0000313" key="1">
    <source>
        <dbReference type="EMBL" id="SCX16973.1"/>
    </source>
</evidence>
<name>A0A1G4W5A1_9FLAO</name>
<gene>
    <name evidence="1" type="ORF">SAMN02927925_02463</name>
</gene>
<dbReference type="AlphaFoldDB" id="A0A1G4W5A1"/>
<reference evidence="1 2" key="1">
    <citation type="submission" date="2016-10" db="EMBL/GenBank/DDBJ databases">
        <authorList>
            <person name="de Groot N.N."/>
        </authorList>
    </citation>
    <scope>NUCLEOTIDE SEQUENCE [LARGE SCALE GENOMIC DNA]</scope>
    <source>
        <strain evidence="1 2">CGMCC 1.3801</strain>
    </source>
</reference>